<reference evidence="2 3" key="1">
    <citation type="submission" date="2019-05" db="EMBL/GenBank/DDBJ databases">
        <title>Another draft genome of Portunus trituberculatus and its Hox gene families provides insights of decapod evolution.</title>
        <authorList>
            <person name="Jeong J.-H."/>
            <person name="Song I."/>
            <person name="Kim S."/>
            <person name="Choi T."/>
            <person name="Kim D."/>
            <person name="Ryu S."/>
            <person name="Kim W."/>
        </authorList>
    </citation>
    <scope>NUCLEOTIDE SEQUENCE [LARGE SCALE GENOMIC DNA]</scope>
    <source>
        <tissue evidence="2">Muscle</tissue>
    </source>
</reference>
<dbReference type="AlphaFoldDB" id="A0A5B7F481"/>
<keyword evidence="3" id="KW-1185">Reference proteome</keyword>
<feature type="compositionally biased region" description="Gly residues" evidence="1">
    <location>
        <begin position="57"/>
        <end position="68"/>
    </location>
</feature>
<comment type="caution">
    <text evidence="2">The sequence shown here is derived from an EMBL/GenBank/DDBJ whole genome shotgun (WGS) entry which is preliminary data.</text>
</comment>
<gene>
    <name evidence="2" type="ORF">E2C01_035836</name>
</gene>
<evidence type="ECO:0000256" key="1">
    <source>
        <dbReference type="SAM" id="MobiDB-lite"/>
    </source>
</evidence>
<evidence type="ECO:0000313" key="2">
    <source>
        <dbReference type="EMBL" id="MPC42220.1"/>
    </source>
</evidence>
<name>A0A5B7F481_PORTR</name>
<accession>A0A5B7F481</accession>
<feature type="compositionally biased region" description="Basic and acidic residues" evidence="1">
    <location>
        <begin position="24"/>
        <end position="54"/>
    </location>
</feature>
<feature type="region of interest" description="Disordered" evidence="1">
    <location>
        <begin position="24"/>
        <end position="71"/>
    </location>
</feature>
<protein>
    <submittedName>
        <fullName evidence="2">Uncharacterized protein</fullName>
    </submittedName>
</protein>
<dbReference type="Proteomes" id="UP000324222">
    <property type="component" value="Unassembled WGS sequence"/>
</dbReference>
<sequence>MYTYSERLFYFEHILQSRFLVKTAPDHDGPPRQPRVYHDDPTPNFRGRPDHDPSKFSGGGGGGDGSGSGTRTPLSLALEGKAVQPRDKVDVLGVTLMRIVWLLDGKGLEVLYKAQIQLLDVLNTSWLSWMFPSAWCLAITVPIPKCGKDLTEASSYITISLSNISKCSLDLVHTRTTHWGLMVSAHKSSLLCFTRRCIPNIPTVTTDGSLIPFKLKRKFLGLLLDSPPSNLGLPHRVSGDLML</sequence>
<proteinExistence type="predicted"/>
<organism evidence="2 3">
    <name type="scientific">Portunus trituberculatus</name>
    <name type="common">Swimming crab</name>
    <name type="synonym">Neptunus trituberculatus</name>
    <dbReference type="NCBI Taxonomy" id="210409"/>
    <lineage>
        <taxon>Eukaryota</taxon>
        <taxon>Metazoa</taxon>
        <taxon>Ecdysozoa</taxon>
        <taxon>Arthropoda</taxon>
        <taxon>Crustacea</taxon>
        <taxon>Multicrustacea</taxon>
        <taxon>Malacostraca</taxon>
        <taxon>Eumalacostraca</taxon>
        <taxon>Eucarida</taxon>
        <taxon>Decapoda</taxon>
        <taxon>Pleocyemata</taxon>
        <taxon>Brachyura</taxon>
        <taxon>Eubrachyura</taxon>
        <taxon>Portunoidea</taxon>
        <taxon>Portunidae</taxon>
        <taxon>Portuninae</taxon>
        <taxon>Portunus</taxon>
    </lineage>
</organism>
<dbReference type="EMBL" id="VSRR010005349">
    <property type="protein sequence ID" value="MPC42220.1"/>
    <property type="molecule type" value="Genomic_DNA"/>
</dbReference>
<evidence type="ECO:0000313" key="3">
    <source>
        <dbReference type="Proteomes" id="UP000324222"/>
    </source>
</evidence>